<dbReference type="PROSITE" id="PS50893">
    <property type="entry name" value="ABC_TRANSPORTER_2"/>
    <property type="match status" value="1"/>
</dbReference>
<keyword evidence="4 10" id="KW-0067">ATP-binding</keyword>
<evidence type="ECO:0000256" key="4">
    <source>
        <dbReference type="ARBA" id="ARBA00022840"/>
    </source>
</evidence>
<name>A0A6J4IX90_9ACTN</name>
<feature type="transmembrane region" description="Helical" evidence="7">
    <location>
        <begin position="161"/>
        <end position="179"/>
    </location>
</feature>
<feature type="domain" description="ABC transmembrane type-1" evidence="9">
    <location>
        <begin position="136"/>
        <end position="306"/>
    </location>
</feature>
<dbReference type="PROSITE" id="PS50929">
    <property type="entry name" value="ABC_TM1F"/>
    <property type="match status" value="1"/>
</dbReference>
<sequence length="597" mass="64480">MAELFSNLRAMCAVSWQADKARSIGSLVTTALVPVTRSLQAVGFGLIADGVLSGDDSKAATGALVVAGLTGANRLLDWASVTVRMRLREHTIVLLDSQVMSYIAGAPGLEHHERPEHQDRIGMIGWERWALNNPFMPIAWTLGSVVQMLATLAVLGGLHPLLLLLPLAGIPPLVIGLRIEKLWERVRQEHAEARRSMALLSELATTAPAGKEIRVFDLAEELERRYRSTFEVVDRRERSVDVRAGLMSAAGWGCFALGYMAAVALVVSRAVAGDLSVGAVVVTLSLGAQVNRQVTELVDNARWFARTTEAVGRYRWLADYSARAHAALVPADPAPVPERLVSGITFDGVSFTYPGTDAPVLEHLDLHVPAGSIVAIVGENGAGKTTLAKLLLRFYEPTEGGILVDGVDIRRFDVGAWRERLSAGFQDFAKLQFLARESVGVGSLPNLGDTVAVTAALDRGAAADLPARLPAGLDTQLGREFDGGVDLSTGQWQKVAVARAMMRENPLLLLLDEPTASLDAATEHALFERFAGQARRAAERTGAITLLVSHRFSTVRMADVILVIEAGRVLERGTHEDLMRAAGRYAELYSLQARSYR</sequence>
<keyword evidence="6 7" id="KW-0472">Membrane</keyword>
<gene>
    <name evidence="10" type="ORF">AVDCRST_MAG10-2754</name>
</gene>
<keyword evidence="3" id="KW-0547">Nucleotide-binding</keyword>
<reference evidence="10" key="1">
    <citation type="submission" date="2020-02" db="EMBL/GenBank/DDBJ databases">
        <authorList>
            <person name="Meier V. D."/>
        </authorList>
    </citation>
    <scope>NUCLEOTIDE SEQUENCE</scope>
    <source>
        <strain evidence="10">AVDCRST_MAG10</strain>
    </source>
</reference>
<organism evidence="10">
    <name type="scientific">uncultured Acidimicrobiales bacterium</name>
    <dbReference type="NCBI Taxonomy" id="310071"/>
    <lineage>
        <taxon>Bacteria</taxon>
        <taxon>Bacillati</taxon>
        <taxon>Actinomycetota</taxon>
        <taxon>Acidimicrobiia</taxon>
        <taxon>Acidimicrobiales</taxon>
        <taxon>environmental samples</taxon>
    </lineage>
</organism>
<keyword evidence="2 7" id="KW-0812">Transmembrane</keyword>
<dbReference type="Gene3D" id="3.40.50.300">
    <property type="entry name" value="P-loop containing nucleotide triphosphate hydrolases"/>
    <property type="match status" value="1"/>
</dbReference>
<feature type="transmembrane region" description="Helical" evidence="7">
    <location>
        <begin position="244"/>
        <end position="267"/>
    </location>
</feature>
<dbReference type="AlphaFoldDB" id="A0A6J4IX90"/>
<dbReference type="Pfam" id="PF00005">
    <property type="entry name" value="ABC_tran"/>
    <property type="match status" value="1"/>
</dbReference>
<dbReference type="Gene3D" id="1.20.1560.10">
    <property type="entry name" value="ABC transporter type 1, transmembrane domain"/>
    <property type="match status" value="1"/>
</dbReference>
<evidence type="ECO:0000313" key="10">
    <source>
        <dbReference type="EMBL" id="CAA9261119.1"/>
    </source>
</evidence>
<dbReference type="InterPro" id="IPR036640">
    <property type="entry name" value="ABC1_TM_sf"/>
</dbReference>
<feature type="domain" description="ABC transporter" evidence="8">
    <location>
        <begin position="344"/>
        <end position="591"/>
    </location>
</feature>
<evidence type="ECO:0000256" key="1">
    <source>
        <dbReference type="ARBA" id="ARBA00004651"/>
    </source>
</evidence>
<dbReference type="InterPro" id="IPR027417">
    <property type="entry name" value="P-loop_NTPase"/>
</dbReference>
<dbReference type="InterPro" id="IPR003593">
    <property type="entry name" value="AAA+_ATPase"/>
</dbReference>
<evidence type="ECO:0000256" key="7">
    <source>
        <dbReference type="SAM" id="Phobius"/>
    </source>
</evidence>
<feature type="transmembrane region" description="Helical" evidence="7">
    <location>
        <begin position="135"/>
        <end position="155"/>
    </location>
</feature>
<proteinExistence type="predicted"/>
<protein>
    <submittedName>
        <fullName evidence="10">Lipid A export ATP-binding/permease protein MsbA</fullName>
    </submittedName>
</protein>
<dbReference type="InterPro" id="IPR011527">
    <property type="entry name" value="ABC1_TM_dom"/>
</dbReference>
<dbReference type="GO" id="GO:0005886">
    <property type="term" value="C:plasma membrane"/>
    <property type="evidence" value="ECO:0007669"/>
    <property type="project" value="UniProtKB-SubCell"/>
</dbReference>
<comment type="subcellular location">
    <subcellularLocation>
        <location evidence="1">Cell membrane</location>
        <topology evidence="1">Multi-pass membrane protein</topology>
    </subcellularLocation>
</comment>
<evidence type="ECO:0000259" key="9">
    <source>
        <dbReference type="PROSITE" id="PS50929"/>
    </source>
</evidence>
<evidence type="ECO:0000256" key="5">
    <source>
        <dbReference type="ARBA" id="ARBA00022989"/>
    </source>
</evidence>
<evidence type="ECO:0000256" key="6">
    <source>
        <dbReference type="ARBA" id="ARBA00023136"/>
    </source>
</evidence>
<dbReference type="SUPFAM" id="SSF52540">
    <property type="entry name" value="P-loop containing nucleoside triphosphate hydrolases"/>
    <property type="match status" value="1"/>
</dbReference>
<accession>A0A6J4IX90</accession>
<dbReference type="InterPro" id="IPR003439">
    <property type="entry name" value="ABC_transporter-like_ATP-bd"/>
</dbReference>
<dbReference type="PANTHER" id="PTHR43394:SF1">
    <property type="entry name" value="ATP-BINDING CASSETTE SUB-FAMILY B MEMBER 10, MITOCHONDRIAL"/>
    <property type="match status" value="1"/>
</dbReference>
<dbReference type="GO" id="GO:0015421">
    <property type="term" value="F:ABC-type oligopeptide transporter activity"/>
    <property type="evidence" value="ECO:0007669"/>
    <property type="project" value="TreeGrafter"/>
</dbReference>
<evidence type="ECO:0000259" key="8">
    <source>
        <dbReference type="PROSITE" id="PS50893"/>
    </source>
</evidence>
<dbReference type="GO" id="GO:0005524">
    <property type="term" value="F:ATP binding"/>
    <property type="evidence" value="ECO:0007669"/>
    <property type="project" value="UniProtKB-KW"/>
</dbReference>
<evidence type="ECO:0000256" key="3">
    <source>
        <dbReference type="ARBA" id="ARBA00022741"/>
    </source>
</evidence>
<dbReference type="InterPro" id="IPR039421">
    <property type="entry name" value="Type_1_exporter"/>
</dbReference>
<dbReference type="PANTHER" id="PTHR43394">
    <property type="entry name" value="ATP-DEPENDENT PERMEASE MDL1, MITOCHONDRIAL"/>
    <property type="match status" value="1"/>
</dbReference>
<keyword evidence="5 7" id="KW-1133">Transmembrane helix</keyword>
<dbReference type="SMART" id="SM00382">
    <property type="entry name" value="AAA"/>
    <property type="match status" value="1"/>
</dbReference>
<evidence type="ECO:0000256" key="2">
    <source>
        <dbReference type="ARBA" id="ARBA00022692"/>
    </source>
</evidence>
<dbReference type="EMBL" id="CADCTB010000170">
    <property type="protein sequence ID" value="CAA9261119.1"/>
    <property type="molecule type" value="Genomic_DNA"/>
</dbReference>
<dbReference type="GO" id="GO:0016887">
    <property type="term" value="F:ATP hydrolysis activity"/>
    <property type="evidence" value="ECO:0007669"/>
    <property type="project" value="InterPro"/>
</dbReference>
<dbReference type="SUPFAM" id="SSF90123">
    <property type="entry name" value="ABC transporter transmembrane region"/>
    <property type="match status" value="1"/>
</dbReference>